<dbReference type="Proteomes" id="UP001324185">
    <property type="component" value="Chromosome"/>
</dbReference>
<feature type="domain" description="Anti-sigma K factor RskA C-terminal" evidence="2">
    <location>
        <begin position="95"/>
        <end position="218"/>
    </location>
</feature>
<organism evidence="3 4">
    <name type="scientific">Kangiella aquimarina</name>
    <dbReference type="NCBI Taxonomy" id="261965"/>
    <lineage>
        <taxon>Bacteria</taxon>
        <taxon>Pseudomonadati</taxon>
        <taxon>Pseudomonadota</taxon>
        <taxon>Gammaproteobacteria</taxon>
        <taxon>Kangiellales</taxon>
        <taxon>Kangiellaceae</taxon>
        <taxon>Kangiella</taxon>
    </lineage>
</organism>
<dbReference type="InterPro" id="IPR018764">
    <property type="entry name" value="RskA_C"/>
</dbReference>
<feature type="transmembrane region" description="Helical" evidence="1">
    <location>
        <begin position="87"/>
        <end position="108"/>
    </location>
</feature>
<accession>A0ABZ0X6M7</accession>
<keyword evidence="4" id="KW-1185">Reference proteome</keyword>
<reference evidence="3 4" key="1">
    <citation type="submission" date="2023-11" db="EMBL/GenBank/DDBJ databases">
        <title>MicrobeMod: A computational toolkit for identifying prokaryotic methylation and restriction-modification with nanopore sequencing.</title>
        <authorList>
            <person name="Crits-Christoph A."/>
            <person name="Kang S.C."/>
            <person name="Lee H."/>
            <person name="Ostrov N."/>
        </authorList>
    </citation>
    <scope>NUCLEOTIDE SEQUENCE [LARGE SCALE GENOMIC DNA]</scope>
    <source>
        <strain evidence="3 4">DSMZ 16071</strain>
    </source>
</reference>
<dbReference type="RefSeq" id="WP_018624198.1">
    <property type="nucleotide sequence ID" value="NZ_CP140158.1"/>
</dbReference>
<proteinExistence type="predicted"/>
<name>A0ABZ0X6M7_9GAMM</name>
<evidence type="ECO:0000259" key="2">
    <source>
        <dbReference type="Pfam" id="PF10099"/>
    </source>
</evidence>
<evidence type="ECO:0000256" key="1">
    <source>
        <dbReference type="SAM" id="Phobius"/>
    </source>
</evidence>
<evidence type="ECO:0000313" key="4">
    <source>
        <dbReference type="Proteomes" id="UP001324185"/>
    </source>
</evidence>
<keyword evidence="1" id="KW-0472">Membrane</keyword>
<dbReference type="Pfam" id="PF10099">
    <property type="entry name" value="RskA_C"/>
    <property type="match status" value="1"/>
</dbReference>
<dbReference type="PANTHER" id="PTHR37461">
    <property type="entry name" value="ANTI-SIGMA-K FACTOR RSKA"/>
    <property type="match status" value="1"/>
</dbReference>
<dbReference type="PANTHER" id="PTHR37461:SF1">
    <property type="entry name" value="ANTI-SIGMA-K FACTOR RSKA"/>
    <property type="match status" value="1"/>
</dbReference>
<sequence>MRYHNEELSNELAKHYVIGTMSPLARRRFKKLMVKHSHLQQAVWHWEQILNPMAEELKPITPDSQVWQSITARLGWNSKGKVSSGSWWTISGWLATTACLLLVAYIWMAQPVTPPTQQPQALAVLQVEQNQPAWVVQKTGNTLTVSVSSLPDIQPDQDFELWMLPANGQAPISLGLLPESGNKTLSVPAQLKDLVQSGLAVSIEPENGSPTGAPTGPIILTAQWIQITG</sequence>
<dbReference type="EMBL" id="CP140158">
    <property type="protein sequence ID" value="WQG86170.1"/>
    <property type="molecule type" value="Genomic_DNA"/>
</dbReference>
<protein>
    <submittedName>
        <fullName evidence="3">Anti-sigma factor</fullName>
    </submittedName>
</protein>
<gene>
    <name evidence="3" type="ORF">SR900_04570</name>
</gene>
<evidence type="ECO:0000313" key="3">
    <source>
        <dbReference type="EMBL" id="WQG86170.1"/>
    </source>
</evidence>
<keyword evidence="1" id="KW-0812">Transmembrane</keyword>
<keyword evidence="1" id="KW-1133">Transmembrane helix</keyword>
<dbReference type="InterPro" id="IPR051474">
    <property type="entry name" value="Anti-sigma-K/W_factor"/>
</dbReference>